<dbReference type="InterPro" id="IPR003439">
    <property type="entry name" value="ABC_transporter-like_ATP-bd"/>
</dbReference>
<comment type="similarity">
    <text evidence="1">Belongs to the ABC transporter superfamily.</text>
</comment>
<organism evidence="6 7">
    <name type="scientific">Kibdelosporangium aridum</name>
    <dbReference type="NCBI Taxonomy" id="2030"/>
    <lineage>
        <taxon>Bacteria</taxon>
        <taxon>Bacillati</taxon>
        <taxon>Actinomycetota</taxon>
        <taxon>Actinomycetes</taxon>
        <taxon>Pseudonocardiales</taxon>
        <taxon>Pseudonocardiaceae</taxon>
        <taxon>Kibdelosporangium</taxon>
    </lineage>
</organism>
<dbReference type="InterPro" id="IPR027417">
    <property type="entry name" value="P-loop_NTPase"/>
</dbReference>
<dbReference type="Gene3D" id="3.40.50.300">
    <property type="entry name" value="P-loop containing nucleotide triphosphate hydrolases"/>
    <property type="match status" value="1"/>
</dbReference>
<dbReference type="InterPro" id="IPR050319">
    <property type="entry name" value="ABC_transp_ATP-bind"/>
</dbReference>
<evidence type="ECO:0000259" key="5">
    <source>
        <dbReference type="PROSITE" id="PS50893"/>
    </source>
</evidence>
<dbReference type="CDD" id="cd03257">
    <property type="entry name" value="ABC_NikE_OppD_transporters"/>
    <property type="match status" value="1"/>
</dbReference>
<dbReference type="GO" id="GO:0016887">
    <property type="term" value="F:ATP hydrolysis activity"/>
    <property type="evidence" value="ECO:0007669"/>
    <property type="project" value="InterPro"/>
</dbReference>
<dbReference type="AlphaFoldDB" id="A0A1W2FSR2"/>
<dbReference type="PANTHER" id="PTHR43776:SF7">
    <property type="entry name" value="D,D-DIPEPTIDE TRANSPORT ATP-BINDING PROTEIN DDPF-RELATED"/>
    <property type="match status" value="1"/>
</dbReference>
<dbReference type="EMBL" id="FWXV01000011">
    <property type="protein sequence ID" value="SMD25009.1"/>
    <property type="molecule type" value="Genomic_DNA"/>
</dbReference>
<accession>A0A1W2FSR2</accession>
<name>A0A1W2FSR2_KIBAR</name>
<protein>
    <submittedName>
        <fullName evidence="6">Peptide/nickel transport system ATP-binding protein</fullName>
    </submittedName>
</protein>
<keyword evidence="4 6" id="KW-0067">ATP-binding</keyword>
<sequence>MSERLLDVHDLRVEYPGHVAVDGVSLRVDRGETLGLVGESGSGKSSIGHSIVGLVWPVSGRIVLNGNDISDVDPRRRHQVQIIFQDPYGSLNPSRTVGGTLAEPLRLVHKLSRRAAADRVTDVLARVGLPADAASRYPGAFSGGQRQRIAIARALVLDPELIVCDEPTSALDLSVQAQILNLLTDLQEQLGLSYLFISHDMDVVRYMSHRAAVLLKGRIVEEGSVEEITERPRELYTRALVAAS</sequence>
<keyword evidence="3" id="KW-0547">Nucleotide-binding</keyword>
<dbReference type="GO" id="GO:0055085">
    <property type="term" value="P:transmembrane transport"/>
    <property type="evidence" value="ECO:0007669"/>
    <property type="project" value="UniProtKB-ARBA"/>
</dbReference>
<dbReference type="OrthoDB" id="5170605at2"/>
<dbReference type="Proteomes" id="UP000192674">
    <property type="component" value="Unassembled WGS sequence"/>
</dbReference>
<reference evidence="6 7" key="1">
    <citation type="submission" date="2017-04" db="EMBL/GenBank/DDBJ databases">
        <authorList>
            <person name="Afonso C.L."/>
            <person name="Miller P.J."/>
            <person name="Scott M.A."/>
            <person name="Spackman E."/>
            <person name="Goraichik I."/>
            <person name="Dimitrov K.M."/>
            <person name="Suarez D.L."/>
            <person name="Swayne D.E."/>
        </authorList>
    </citation>
    <scope>NUCLEOTIDE SEQUENCE [LARGE SCALE GENOMIC DNA]</scope>
    <source>
        <strain evidence="6 7">DSM 43828</strain>
    </source>
</reference>
<dbReference type="GO" id="GO:0005524">
    <property type="term" value="F:ATP binding"/>
    <property type="evidence" value="ECO:0007669"/>
    <property type="project" value="UniProtKB-KW"/>
</dbReference>
<keyword evidence="2" id="KW-0813">Transport</keyword>
<evidence type="ECO:0000256" key="1">
    <source>
        <dbReference type="ARBA" id="ARBA00005417"/>
    </source>
</evidence>
<evidence type="ECO:0000256" key="3">
    <source>
        <dbReference type="ARBA" id="ARBA00022741"/>
    </source>
</evidence>
<dbReference type="SUPFAM" id="SSF52540">
    <property type="entry name" value="P-loop containing nucleoside triphosphate hydrolases"/>
    <property type="match status" value="1"/>
</dbReference>
<evidence type="ECO:0000313" key="7">
    <source>
        <dbReference type="Proteomes" id="UP000192674"/>
    </source>
</evidence>
<evidence type="ECO:0000256" key="2">
    <source>
        <dbReference type="ARBA" id="ARBA00022448"/>
    </source>
</evidence>
<dbReference type="PANTHER" id="PTHR43776">
    <property type="entry name" value="TRANSPORT ATP-BINDING PROTEIN"/>
    <property type="match status" value="1"/>
</dbReference>
<dbReference type="InterPro" id="IPR003593">
    <property type="entry name" value="AAA+_ATPase"/>
</dbReference>
<evidence type="ECO:0000313" key="6">
    <source>
        <dbReference type="EMBL" id="SMD25009.1"/>
    </source>
</evidence>
<dbReference type="RefSeq" id="WP_143447012.1">
    <property type="nucleotide sequence ID" value="NZ_FWXV01000011.1"/>
</dbReference>
<dbReference type="PROSITE" id="PS00211">
    <property type="entry name" value="ABC_TRANSPORTER_1"/>
    <property type="match status" value="1"/>
</dbReference>
<feature type="domain" description="ABC transporter" evidence="5">
    <location>
        <begin position="6"/>
        <end position="241"/>
    </location>
</feature>
<dbReference type="Pfam" id="PF00005">
    <property type="entry name" value="ABC_tran"/>
    <property type="match status" value="1"/>
</dbReference>
<gene>
    <name evidence="6" type="ORF">SAMN05661093_08874</name>
</gene>
<keyword evidence="7" id="KW-1185">Reference proteome</keyword>
<evidence type="ECO:0000256" key="4">
    <source>
        <dbReference type="ARBA" id="ARBA00022840"/>
    </source>
</evidence>
<dbReference type="PROSITE" id="PS50893">
    <property type="entry name" value="ABC_TRANSPORTER_2"/>
    <property type="match status" value="1"/>
</dbReference>
<dbReference type="InterPro" id="IPR017871">
    <property type="entry name" value="ABC_transporter-like_CS"/>
</dbReference>
<dbReference type="SMART" id="SM00382">
    <property type="entry name" value="AAA"/>
    <property type="match status" value="1"/>
</dbReference>
<proteinExistence type="inferred from homology"/>